<evidence type="ECO:0000256" key="6">
    <source>
        <dbReference type="ARBA" id="ARBA00022927"/>
    </source>
</evidence>
<feature type="coiled-coil region" evidence="15">
    <location>
        <begin position="69"/>
        <end position="96"/>
    </location>
</feature>
<feature type="domain" description="RH1" evidence="16">
    <location>
        <begin position="9"/>
        <end position="103"/>
    </location>
</feature>
<keyword evidence="19" id="KW-1185">Reference proteome</keyword>
<dbReference type="InterPro" id="IPR051241">
    <property type="entry name" value="DZIP_RILPL"/>
</dbReference>
<dbReference type="CDD" id="cd14445">
    <property type="entry name" value="RILP-like"/>
    <property type="match status" value="1"/>
</dbReference>
<feature type="domain" description="RH2" evidence="17">
    <location>
        <begin position="118"/>
        <end position="194"/>
    </location>
</feature>
<dbReference type="InterPro" id="IPR034744">
    <property type="entry name" value="RH2"/>
</dbReference>
<dbReference type="Proteomes" id="UP000694569">
    <property type="component" value="Unplaced"/>
</dbReference>
<evidence type="ECO:0000313" key="19">
    <source>
        <dbReference type="Proteomes" id="UP000694569"/>
    </source>
</evidence>
<keyword evidence="10" id="KW-0966">Cell projection</keyword>
<reference evidence="18" key="2">
    <citation type="submission" date="2025-09" db="UniProtKB">
        <authorList>
            <consortium name="Ensembl"/>
        </authorList>
    </citation>
    <scope>IDENTIFICATION</scope>
</reference>
<evidence type="ECO:0000259" key="16">
    <source>
        <dbReference type="PROSITE" id="PS51776"/>
    </source>
</evidence>
<evidence type="ECO:0000256" key="11">
    <source>
        <dbReference type="ARBA" id="ARBA00038318"/>
    </source>
</evidence>
<evidence type="ECO:0000256" key="3">
    <source>
        <dbReference type="ARBA" id="ARBA00004514"/>
    </source>
</evidence>
<evidence type="ECO:0000256" key="5">
    <source>
        <dbReference type="ARBA" id="ARBA00022490"/>
    </source>
</evidence>
<dbReference type="PROSITE" id="PS51776">
    <property type="entry name" value="RH1"/>
    <property type="match status" value="1"/>
</dbReference>
<evidence type="ECO:0000256" key="15">
    <source>
        <dbReference type="SAM" id="Coils"/>
    </source>
</evidence>
<dbReference type="GO" id="GO:0046983">
    <property type="term" value="F:protein dimerization activity"/>
    <property type="evidence" value="ECO:0007669"/>
    <property type="project" value="InterPro"/>
</dbReference>
<evidence type="ECO:0000256" key="4">
    <source>
        <dbReference type="ARBA" id="ARBA00022448"/>
    </source>
</evidence>
<keyword evidence="4" id="KW-0813">Transport</keyword>
<keyword evidence="6" id="KW-0653">Protein transport</keyword>
<evidence type="ECO:0000256" key="14">
    <source>
        <dbReference type="ARBA" id="ARBA00077761"/>
    </source>
</evidence>
<organism evidence="18 19">
    <name type="scientific">Leptobrachium leishanense</name>
    <name type="common">Leishan spiny toad</name>
    <dbReference type="NCBI Taxonomy" id="445787"/>
    <lineage>
        <taxon>Eukaryota</taxon>
        <taxon>Metazoa</taxon>
        <taxon>Chordata</taxon>
        <taxon>Craniata</taxon>
        <taxon>Vertebrata</taxon>
        <taxon>Euteleostomi</taxon>
        <taxon>Amphibia</taxon>
        <taxon>Batrachia</taxon>
        <taxon>Anura</taxon>
        <taxon>Pelobatoidea</taxon>
        <taxon>Megophryidae</taxon>
        <taxon>Leptobrachium</taxon>
    </lineage>
</organism>
<dbReference type="GO" id="GO:0031267">
    <property type="term" value="F:small GTPase binding"/>
    <property type="evidence" value="ECO:0007669"/>
    <property type="project" value="TreeGrafter"/>
</dbReference>
<dbReference type="GO" id="GO:0005813">
    <property type="term" value="C:centrosome"/>
    <property type="evidence" value="ECO:0007669"/>
    <property type="project" value="UniProtKB-SubCell"/>
</dbReference>
<keyword evidence="5" id="KW-0963">Cytoplasm</keyword>
<dbReference type="PANTHER" id="PTHR21502">
    <property type="entry name" value="ZINC FINGER PROTEIN DZIP1"/>
    <property type="match status" value="1"/>
</dbReference>
<dbReference type="SUPFAM" id="SSF161256">
    <property type="entry name" value="RILP dimerisation region"/>
    <property type="match status" value="1"/>
</dbReference>
<dbReference type="PANTHER" id="PTHR21502:SF2">
    <property type="entry name" value="RILP-LIKE PROTEIN 2"/>
    <property type="match status" value="1"/>
</dbReference>
<dbReference type="Pfam" id="PF09744">
    <property type="entry name" value="RH1"/>
    <property type="match status" value="1"/>
</dbReference>
<evidence type="ECO:0000256" key="10">
    <source>
        <dbReference type="ARBA" id="ARBA00023273"/>
    </source>
</evidence>
<dbReference type="GO" id="GO:0051959">
    <property type="term" value="F:dynein light intermediate chain binding"/>
    <property type="evidence" value="ECO:0007669"/>
    <property type="project" value="TreeGrafter"/>
</dbReference>
<dbReference type="GO" id="GO:0005829">
    <property type="term" value="C:cytosol"/>
    <property type="evidence" value="ECO:0007669"/>
    <property type="project" value="UniProtKB-SubCell"/>
</dbReference>
<sequence>MESDQEEYGPEMALEKDPSQITVEDVYDISHIIGQDLLRISKEASGVSDLVSDLQFKVVRVLEMLELLVNQSTLTSEELKMERDNLKAEVERLLRDGTQTETCLGPDKMIIDLTDPNRPRFTLQELREVLQERNKLKVQLLVAQDELQCYKSGIVPSTEDHIVTLEDDSIITTSPRANESNKGKLGVRQLFDQLIYSLLFLNLHKKWSVLKQKPTNTECAKTKHKVPLIHFYFSCCSSSLENNL</sequence>
<dbReference type="Gene3D" id="6.10.230.10">
    <property type="match status" value="1"/>
</dbReference>
<dbReference type="GO" id="GO:0060271">
    <property type="term" value="P:cilium assembly"/>
    <property type="evidence" value="ECO:0007669"/>
    <property type="project" value="TreeGrafter"/>
</dbReference>
<comment type="function">
    <text evidence="13">Involved in cell shape and neuronal morphogenesis, positively regulating the establishment and maintenance of dendritic spines. Plays a role in cellular protein transport.</text>
</comment>
<evidence type="ECO:0000256" key="9">
    <source>
        <dbReference type="ARBA" id="ARBA00023212"/>
    </source>
</evidence>
<proteinExistence type="inferred from homology"/>
<evidence type="ECO:0000256" key="2">
    <source>
        <dbReference type="ARBA" id="ARBA00004300"/>
    </source>
</evidence>
<dbReference type="Ensembl" id="ENSLLET00000005578.1">
    <property type="protein sequence ID" value="ENSLLEP00000005340.1"/>
    <property type="gene ID" value="ENSLLEG00000003409.1"/>
</dbReference>
<keyword evidence="7 15" id="KW-0175">Coiled coil</keyword>
<evidence type="ECO:0000259" key="17">
    <source>
        <dbReference type="PROSITE" id="PS51777"/>
    </source>
</evidence>
<reference evidence="18" key="1">
    <citation type="submission" date="2025-08" db="UniProtKB">
        <authorList>
            <consortium name="Ensembl"/>
        </authorList>
    </citation>
    <scope>IDENTIFICATION</scope>
</reference>
<dbReference type="PROSITE" id="PS51777">
    <property type="entry name" value="RH2"/>
    <property type="match status" value="1"/>
</dbReference>
<evidence type="ECO:0000256" key="12">
    <source>
        <dbReference type="ARBA" id="ARBA00040819"/>
    </source>
</evidence>
<dbReference type="Pfam" id="PF11461">
    <property type="entry name" value="RILP"/>
    <property type="match status" value="1"/>
</dbReference>
<evidence type="ECO:0000256" key="1">
    <source>
        <dbReference type="ARBA" id="ARBA00004138"/>
    </source>
</evidence>
<dbReference type="GeneTree" id="ENSGT00940000160182"/>
<dbReference type="InterPro" id="IPR021563">
    <property type="entry name" value="RILP_dimer"/>
</dbReference>
<evidence type="ECO:0000313" key="18">
    <source>
        <dbReference type="Ensembl" id="ENSLLEP00000005340.1"/>
    </source>
</evidence>
<dbReference type="FunFam" id="1.20.58.1770:FF:000003">
    <property type="entry name" value="RILP-like protein 2 isoform X1"/>
    <property type="match status" value="1"/>
</dbReference>
<accession>A0A8C5LX44</accession>
<gene>
    <name evidence="18" type="primary">RILPL2</name>
</gene>
<comment type="subcellular location">
    <subcellularLocation>
        <location evidence="1">Cell projection</location>
        <location evidence="1">Cilium</location>
    </subcellularLocation>
    <subcellularLocation>
        <location evidence="2">Cytoplasm</location>
        <location evidence="2">Cytoskeleton</location>
        <location evidence="2">Microtubule organizing center</location>
        <location evidence="2">Centrosome</location>
    </subcellularLocation>
    <subcellularLocation>
        <location evidence="3">Cytoplasm</location>
        <location evidence="3">Cytosol</location>
    </subcellularLocation>
</comment>
<name>A0A8C5LX44_9ANUR</name>
<evidence type="ECO:0000256" key="13">
    <source>
        <dbReference type="ARBA" id="ARBA00053360"/>
    </source>
</evidence>
<keyword evidence="9" id="KW-0206">Cytoskeleton</keyword>
<dbReference type="GO" id="GO:0036064">
    <property type="term" value="C:ciliary basal body"/>
    <property type="evidence" value="ECO:0007669"/>
    <property type="project" value="TreeGrafter"/>
</dbReference>
<dbReference type="AlphaFoldDB" id="A0A8C5LX44"/>
<dbReference type="OrthoDB" id="10069524at2759"/>
<dbReference type="GO" id="GO:0015031">
    <property type="term" value="P:protein transport"/>
    <property type="evidence" value="ECO:0007669"/>
    <property type="project" value="UniProtKB-KW"/>
</dbReference>
<evidence type="ECO:0000256" key="8">
    <source>
        <dbReference type="ARBA" id="ARBA00023069"/>
    </source>
</evidence>
<dbReference type="Gene3D" id="1.20.58.1770">
    <property type="match status" value="1"/>
</dbReference>
<dbReference type="InterPro" id="IPR034743">
    <property type="entry name" value="RH1"/>
</dbReference>
<keyword evidence="8" id="KW-0969">Cilium</keyword>
<protein>
    <recommendedName>
        <fullName evidence="12">RILP-like protein 2</fullName>
    </recommendedName>
    <alternativeName>
        <fullName evidence="14">Rab-interacting lysosomal-like protein 2</fullName>
    </alternativeName>
</protein>
<evidence type="ECO:0000256" key="7">
    <source>
        <dbReference type="ARBA" id="ARBA00023054"/>
    </source>
</evidence>
<comment type="similarity">
    <text evidence="11">Belongs to the RILPL family.</text>
</comment>